<evidence type="ECO:0000313" key="1">
    <source>
        <dbReference type="EMBL" id="MDO9707099.1"/>
    </source>
</evidence>
<comment type="caution">
    <text evidence="1">The sequence shown here is derived from an EMBL/GenBank/DDBJ whole genome shotgun (WGS) entry which is preliminary data.</text>
</comment>
<dbReference type="RefSeq" id="WP_305101974.1">
    <property type="nucleotide sequence ID" value="NZ_JAUTWS010000002.1"/>
</dbReference>
<keyword evidence="2" id="KW-1185">Reference proteome</keyword>
<evidence type="ECO:0000313" key="2">
    <source>
        <dbReference type="Proteomes" id="UP001243009"/>
    </source>
</evidence>
<protein>
    <submittedName>
        <fullName evidence="1">Uncharacterized protein</fullName>
    </submittedName>
</protein>
<reference evidence="1 2" key="1">
    <citation type="submission" date="2023-08" db="EMBL/GenBank/DDBJ databases">
        <title>The draft genome sequence of Paracraurococcus sp. LOR1-02.</title>
        <authorList>
            <person name="Kingkaew E."/>
            <person name="Tanasupawat S."/>
        </authorList>
    </citation>
    <scope>NUCLEOTIDE SEQUENCE [LARGE SCALE GENOMIC DNA]</scope>
    <source>
        <strain evidence="1 2">LOR1-02</strain>
    </source>
</reference>
<accession>A0ABT9DT78</accession>
<dbReference type="Proteomes" id="UP001243009">
    <property type="component" value="Unassembled WGS sequence"/>
</dbReference>
<organism evidence="1 2">
    <name type="scientific">Paracraurococcus lichenis</name>
    <dbReference type="NCBI Taxonomy" id="3064888"/>
    <lineage>
        <taxon>Bacteria</taxon>
        <taxon>Pseudomonadati</taxon>
        <taxon>Pseudomonadota</taxon>
        <taxon>Alphaproteobacteria</taxon>
        <taxon>Acetobacterales</taxon>
        <taxon>Roseomonadaceae</taxon>
        <taxon>Paracraurococcus</taxon>
    </lineage>
</organism>
<proteinExistence type="predicted"/>
<dbReference type="EMBL" id="JAUTWS010000002">
    <property type="protein sequence ID" value="MDO9707099.1"/>
    <property type="molecule type" value="Genomic_DNA"/>
</dbReference>
<sequence>MKSIITGILAAVAIALCAALVLDTEFQVSATKHFQTESVRL</sequence>
<gene>
    <name evidence="1" type="ORF">Q7A36_02010</name>
</gene>
<name>A0ABT9DT78_9PROT</name>